<proteinExistence type="inferred from homology"/>
<dbReference type="InterPro" id="IPR043138">
    <property type="entry name" value="GGT_lsub"/>
</dbReference>
<evidence type="ECO:0000256" key="3">
    <source>
        <dbReference type="ARBA" id="ARBA00022679"/>
    </source>
</evidence>
<keyword evidence="3" id="KW-0808">Transferase</keyword>
<comment type="similarity">
    <text evidence="1">Belongs to the gamma-glutamyltransferase family.</text>
</comment>
<dbReference type="Proteomes" id="UP001620645">
    <property type="component" value="Unassembled WGS sequence"/>
</dbReference>
<feature type="binding site" evidence="8">
    <location>
        <begin position="534"/>
        <end position="535"/>
    </location>
    <ligand>
        <name>L-glutamate</name>
        <dbReference type="ChEBI" id="CHEBI:29985"/>
    </ligand>
</feature>
<evidence type="ECO:0000256" key="8">
    <source>
        <dbReference type="PIRSR" id="PIRSR600101-2"/>
    </source>
</evidence>
<dbReference type="Gene3D" id="3.60.20.40">
    <property type="match status" value="1"/>
</dbReference>
<keyword evidence="9" id="KW-1133">Transmembrane helix</keyword>
<dbReference type="SUPFAM" id="SSF56235">
    <property type="entry name" value="N-terminal nucleophile aminohydrolases (Ntn hydrolases)"/>
    <property type="match status" value="1"/>
</dbReference>
<gene>
    <name evidence="10" type="ORF">niasHS_000614</name>
</gene>
<dbReference type="EMBL" id="JBICCN010000053">
    <property type="protein sequence ID" value="KAL3097879.1"/>
    <property type="molecule type" value="Genomic_DNA"/>
</dbReference>
<dbReference type="PANTHER" id="PTHR11686:SF17">
    <property type="entry name" value="GAMMA-GLUTAMYLTRANSPEPTIDASE 1"/>
    <property type="match status" value="1"/>
</dbReference>
<dbReference type="FunFam" id="3.60.20.40:FF:000006">
    <property type="entry name" value="Protein CBG05566"/>
    <property type="match status" value="1"/>
</dbReference>
<comment type="caution">
    <text evidence="10">The sequence shown here is derived from an EMBL/GenBank/DDBJ whole genome shotgun (WGS) entry which is preliminary data.</text>
</comment>
<evidence type="ECO:0000313" key="11">
    <source>
        <dbReference type="Proteomes" id="UP001620645"/>
    </source>
</evidence>
<reference evidence="10 11" key="1">
    <citation type="submission" date="2024-10" db="EMBL/GenBank/DDBJ databases">
        <authorList>
            <person name="Kim D."/>
        </authorList>
    </citation>
    <scope>NUCLEOTIDE SEQUENCE [LARGE SCALE GENOMIC DNA]</scope>
    <source>
        <strain evidence="10">Taebaek</strain>
    </source>
</reference>
<dbReference type="PROSITE" id="PS00462">
    <property type="entry name" value="G_GLU_TRANSPEPTIDASE"/>
    <property type="match status" value="1"/>
</dbReference>
<dbReference type="InterPro" id="IPR000101">
    <property type="entry name" value="GGT_peptidase"/>
</dbReference>
<organism evidence="10 11">
    <name type="scientific">Heterodera schachtii</name>
    <name type="common">Sugarbeet cyst nematode worm</name>
    <name type="synonym">Tylenchus schachtii</name>
    <dbReference type="NCBI Taxonomy" id="97005"/>
    <lineage>
        <taxon>Eukaryota</taxon>
        <taxon>Metazoa</taxon>
        <taxon>Ecdysozoa</taxon>
        <taxon>Nematoda</taxon>
        <taxon>Chromadorea</taxon>
        <taxon>Rhabditida</taxon>
        <taxon>Tylenchina</taxon>
        <taxon>Tylenchomorpha</taxon>
        <taxon>Tylenchoidea</taxon>
        <taxon>Heteroderidae</taxon>
        <taxon>Heteroderinae</taxon>
        <taxon>Heterodera</taxon>
    </lineage>
</organism>
<evidence type="ECO:0000256" key="5">
    <source>
        <dbReference type="ARBA" id="ARBA00023180"/>
    </source>
</evidence>
<dbReference type="GO" id="GO:0016746">
    <property type="term" value="F:acyltransferase activity"/>
    <property type="evidence" value="ECO:0007669"/>
    <property type="project" value="UniProtKB-KW"/>
</dbReference>
<keyword evidence="2" id="KW-0645">Protease</keyword>
<dbReference type="PRINTS" id="PR01210">
    <property type="entry name" value="GGTRANSPTASE"/>
</dbReference>
<name>A0ABD2K503_HETSC</name>
<dbReference type="Pfam" id="PF01019">
    <property type="entry name" value="G_glu_transpept"/>
    <property type="match status" value="1"/>
</dbReference>
<dbReference type="InterPro" id="IPR043137">
    <property type="entry name" value="GGT_ssub_C"/>
</dbReference>
<dbReference type="Gene3D" id="1.10.246.130">
    <property type="match status" value="1"/>
</dbReference>
<keyword evidence="4" id="KW-0378">Hydrolase</keyword>
<evidence type="ECO:0000256" key="4">
    <source>
        <dbReference type="ARBA" id="ARBA00022801"/>
    </source>
</evidence>
<evidence type="ECO:0000256" key="9">
    <source>
        <dbReference type="SAM" id="Phobius"/>
    </source>
</evidence>
<dbReference type="FunFam" id="1.10.246.130:FF:000005">
    <property type="entry name" value="Gamma-glutamyltranspeptidase 1, putative"/>
    <property type="match status" value="1"/>
</dbReference>
<feature type="active site" description="Nucleophile" evidence="7">
    <location>
        <position position="464"/>
    </location>
</feature>
<dbReference type="InterPro" id="IPR029055">
    <property type="entry name" value="Ntn_hydrolases_N"/>
</dbReference>
<evidence type="ECO:0000256" key="7">
    <source>
        <dbReference type="PIRSR" id="PIRSR600101-1"/>
    </source>
</evidence>
<evidence type="ECO:0000256" key="6">
    <source>
        <dbReference type="ARBA" id="ARBA00023315"/>
    </source>
</evidence>
<feature type="transmembrane region" description="Helical" evidence="9">
    <location>
        <begin position="62"/>
        <end position="85"/>
    </location>
</feature>
<evidence type="ECO:0000256" key="2">
    <source>
        <dbReference type="ARBA" id="ARBA00022670"/>
    </source>
</evidence>
<feature type="binding site" evidence="8">
    <location>
        <position position="176"/>
    </location>
    <ligand>
        <name>L-glutamate</name>
        <dbReference type="ChEBI" id="CHEBI:29985"/>
    </ligand>
</feature>
<dbReference type="PANTHER" id="PTHR11686">
    <property type="entry name" value="GAMMA GLUTAMYL TRANSPEPTIDASE"/>
    <property type="match status" value="1"/>
</dbReference>
<feature type="binding site" evidence="8">
    <location>
        <position position="558"/>
    </location>
    <ligand>
        <name>L-glutamate</name>
        <dbReference type="ChEBI" id="CHEBI:29985"/>
    </ligand>
</feature>
<keyword evidence="9" id="KW-0812">Transmembrane</keyword>
<evidence type="ECO:0008006" key="12">
    <source>
        <dbReference type="Google" id="ProtNLM"/>
    </source>
</evidence>
<keyword evidence="9" id="KW-0472">Membrane</keyword>
<dbReference type="GO" id="GO:0008233">
    <property type="term" value="F:peptidase activity"/>
    <property type="evidence" value="ECO:0007669"/>
    <property type="project" value="UniProtKB-KW"/>
</dbReference>
<feature type="binding site" evidence="8">
    <location>
        <position position="506"/>
    </location>
    <ligand>
        <name>L-glutamate</name>
        <dbReference type="ChEBI" id="CHEBI:29985"/>
    </ligand>
</feature>
<dbReference type="AlphaFoldDB" id="A0ABD2K503"/>
<sequence>MPFGVAQVSPAEDSSGTASTADAVVFGMSPLRLGINAEQQRKSQGGRGRRTMGGEANWKAKLAINLVAGAAIMIAIFAGLFLFVVMPQLGGHAQQSRFADHRDHRYDWPPPSYSLLGRFRRAAITCDHGICSEIGRDIMLKGGNAVDSAIASLFCGGFIMTFYDAKSRSCKVLDARETAPAASSREMYGTDEWASKYGYRAIATPGELAGYWLAFKEYGSGRVNWTDLISPAVRLARTGVPISEYLAYVLGVKEKHFRTLPSMKSWINPATNRVYEFGDVIRRPELADTMERLANAQNPVELFYRGQMAETIVAEIQKNGGLLSKDDLANYRPKIYDSPLISGGFRGALRMCGPPPPSSFAVTQAIVAVMVAKFTNYTRFGNPTDGVLDDTEFYHWLIEAQKFAYAQRTKLGDVDFVPEAMELARNMTSTRFHREILKRVPPKAMFSAYYAEEPFMAQKEDHGTSHVSVLDAEGNGVSATSTVNRWFGAVVQSEQLGIVWNDEMDDFSSPGMPNGFGFAPSPANFIEPGKRPMSSMSPMVIFDQENGKLKFVIGASGGSKIISAMAKPVIRVLCFNETIKEAIDAPTLHNQFTPDITQFEETVPKQLLKDLEVKFGQKFKPTTGFEGIVQGIVVGEDGFVHVNGDYRRRTNMHPEGV</sequence>
<protein>
    <recommendedName>
        <fullName evidence="12">Gamma-glutamyl transpeptidase</fullName>
    </recommendedName>
</protein>
<keyword evidence="6" id="KW-0012">Acyltransferase</keyword>
<feature type="binding site" evidence="8">
    <location>
        <begin position="482"/>
        <end position="484"/>
    </location>
    <ligand>
        <name>L-glutamate</name>
        <dbReference type="ChEBI" id="CHEBI:29985"/>
    </ligand>
</feature>
<evidence type="ECO:0000256" key="1">
    <source>
        <dbReference type="ARBA" id="ARBA00009381"/>
    </source>
</evidence>
<evidence type="ECO:0000313" key="10">
    <source>
        <dbReference type="EMBL" id="KAL3097879.1"/>
    </source>
</evidence>
<dbReference type="InterPro" id="IPR055262">
    <property type="entry name" value="GGT_CS"/>
</dbReference>
<accession>A0ABD2K503</accession>
<dbReference type="GO" id="GO:0006508">
    <property type="term" value="P:proteolysis"/>
    <property type="evidence" value="ECO:0007669"/>
    <property type="project" value="UniProtKB-KW"/>
</dbReference>
<keyword evidence="11" id="KW-1185">Reference proteome</keyword>
<keyword evidence="5" id="KW-0325">Glycoprotein</keyword>